<evidence type="ECO:0000313" key="2">
    <source>
        <dbReference type="Proteomes" id="UP001172101"/>
    </source>
</evidence>
<accession>A0AA40ACM3</accession>
<keyword evidence="2" id="KW-1185">Reference proteome</keyword>
<dbReference type="EMBL" id="JAUIRO010000005">
    <property type="protein sequence ID" value="KAK0713357.1"/>
    <property type="molecule type" value="Genomic_DNA"/>
</dbReference>
<gene>
    <name evidence="1" type="ORF">B0T26DRAFT_717246</name>
</gene>
<protein>
    <submittedName>
        <fullName evidence="1">Uncharacterized protein</fullName>
    </submittedName>
</protein>
<comment type="caution">
    <text evidence="1">The sequence shown here is derived from an EMBL/GenBank/DDBJ whole genome shotgun (WGS) entry which is preliminary data.</text>
</comment>
<dbReference type="AlphaFoldDB" id="A0AA40ACM3"/>
<sequence>MFEKPQNPSTQSCGSGRRHSARRAQKCFGLLVLINQGKAISSFIRHDTMQPNSPDYRLPCSFRDASGYF</sequence>
<dbReference type="GeneID" id="85325589"/>
<dbReference type="RefSeq" id="XP_060294680.1">
    <property type="nucleotide sequence ID" value="XM_060442319.1"/>
</dbReference>
<organism evidence="1 2">
    <name type="scientific">Lasiosphaeria miniovina</name>
    <dbReference type="NCBI Taxonomy" id="1954250"/>
    <lineage>
        <taxon>Eukaryota</taxon>
        <taxon>Fungi</taxon>
        <taxon>Dikarya</taxon>
        <taxon>Ascomycota</taxon>
        <taxon>Pezizomycotina</taxon>
        <taxon>Sordariomycetes</taxon>
        <taxon>Sordariomycetidae</taxon>
        <taxon>Sordariales</taxon>
        <taxon>Lasiosphaeriaceae</taxon>
        <taxon>Lasiosphaeria</taxon>
    </lineage>
</organism>
<evidence type="ECO:0000313" key="1">
    <source>
        <dbReference type="EMBL" id="KAK0713357.1"/>
    </source>
</evidence>
<dbReference type="Proteomes" id="UP001172101">
    <property type="component" value="Unassembled WGS sequence"/>
</dbReference>
<name>A0AA40ACM3_9PEZI</name>
<proteinExistence type="predicted"/>
<reference evidence="1" key="1">
    <citation type="submission" date="2023-06" db="EMBL/GenBank/DDBJ databases">
        <title>Genome-scale phylogeny and comparative genomics of the fungal order Sordariales.</title>
        <authorList>
            <consortium name="Lawrence Berkeley National Laboratory"/>
            <person name="Hensen N."/>
            <person name="Bonometti L."/>
            <person name="Westerberg I."/>
            <person name="Brannstrom I.O."/>
            <person name="Guillou S."/>
            <person name="Cros-Aarteil S."/>
            <person name="Calhoun S."/>
            <person name="Haridas S."/>
            <person name="Kuo A."/>
            <person name="Mondo S."/>
            <person name="Pangilinan J."/>
            <person name="Riley R."/>
            <person name="LaButti K."/>
            <person name="Andreopoulos B."/>
            <person name="Lipzen A."/>
            <person name="Chen C."/>
            <person name="Yanf M."/>
            <person name="Daum C."/>
            <person name="Ng V."/>
            <person name="Clum A."/>
            <person name="Steindorff A."/>
            <person name="Ohm R."/>
            <person name="Martin F."/>
            <person name="Silar P."/>
            <person name="Natvig D."/>
            <person name="Lalanne C."/>
            <person name="Gautier V."/>
            <person name="Ament-velasquez S.L."/>
            <person name="Kruys A."/>
            <person name="Hutchinson M.I."/>
            <person name="Powell A.J."/>
            <person name="Barry K."/>
            <person name="Miller A.N."/>
            <person name="Grigoriev I.V."/>
            <person name="Debuchy R."/>
            <person name="Gladieux P."/>
            <person name="Thoren M.H."/>
            <person name="Johannesson H."/>
        </authorList>
    </citation>
    <scope>NUCLEOTIDE SEQUENCE</scope>
    <source>
        <strain evidence="1">SMH2392-1A</strain>
    </source>
</reference>